<feature type="transmembrane region" description="Helical" evidence="1">
    <location>
        <begin position="185"/>
        <end position="203"/>
    </location>
</feature>
<sequence length="279" mass="29787">MTTHRDAHYVDAVATHLTHLPDHIRRIALDDLRGLLASGVAPDELGPAEAYASNLVIGFDPEPDPTEPQASFGIPFETRGATDPRVRSRLWDPQNPKILVPRLLGGGWMVNLGAVAVKLGLLRPDDWDDEALDRVPAWILQAFRFWPIAYAAAALAAATVAYQSGDKVPTHFSVSGHPDRWGNHNVAWIPPAIAAGVATWGALPTKGDDRMIRPALAIYGSGVAAGIAAITAYSAKNPTRRAPIAAALAIPFAGMVKAIALPVALGVRRSWRQAGHKQA</sequence>
<evidence type="ECO:0000256" key="1">
    <source>
        <dbReference type="SAM" id="Phobius"/>
    </source>
</evidence>
<protein>
    <submittedName>
        <fullName evidence="3">DUF1648 domain-containing protein</fullName>
    </submittedName>
</protein>
<dbReference type="InterPro" id="IPR012867">
    <property type="entry name" value="DUF1648"/>
</dbReference>
<feature type="transmembrane region" description="Helical" evidence="1">
    <location>
        <begin position="215"/>
        <end position="233"/>
    </location>
</feature>
<keyword evidence="1" id="KW-1133">Transmembrane helix</keyword>
<organism evidence="3 4">
    <name type="scientific">Ammonicoccus fulvus</name>
    <dbReference type="NCBI Taxonomy" id="3138240"/>
    <lineage>
        <taxon>Bacteria</taxon>
        <taxon>Bacillati</taxon>
        <taxon>Actinomycetota</taxon>
        <taxon>Actinomycetes</taxon>
        <taxon>Propionibacteriales</taxon>
        <taxon>Propionibacteriaceae</taxon>
        <taxon>Ammonicoccus</taxon>
    </lineage>
</organism>
<proteinExistence type="predicted"/>
<name>A0ABZ3FM48_9ACTN</name>
<evidence type="ECO:0000259" key="2">
    <source>
        <dbReference type="Pfam" id="PF07853"/>
    </source>
</evidence>
<evidence type="ECO:0000313" key="4">
    <source>
        <dbReference type="Proteomes" id="UP001442841"/>
    </source>
</evidence>
<keyword evidence="1" id="KW-0472">Membrane</keyword>
<accession>A0ABZ3FM48</accession>
<dbReference type="Proteomes" id="UP001442841">
    <property type="component" value="Chromosome"/>
</dbReference>
<gene>
    <name evidence="3" type="ORF">AADG42_00545</name>
</gene>
<feature type="transmembrane region" description="Helical" evidence="1">
    <location>
        <begin position="145"/>
        <end position="165"/>
    </location>
</feature>
<dbReference type="EMBL" id="CP154795">
    <property type="protein sequence ID" value="XAN05854.1"/>
    <property type="molecule type" value="Genomic_DNA"/>
</dbReference>
<keyword evidence="4" id="KW-1185">Reference proteome</keyword>
<evidence type="ECO:0000313" key="3">
    <source>
        <dbReference type="EMBL" id="XAN05854.1"/>
    </source>
</evidence>
<reference evidence="3 4" key="1">
    <citation type="submission" date="2024-04" db="EMBL/GenBank/DDBJ databases">
        <title>Isolation of an actinomycete strain from pig manure.</title>
        <authorList>
            <person name="Gong T."/>
            <person name="Yu Z."/>
            <person name="An M."/>
            <person name="Wei C."/>
            <person name="Yang W."/>
            <person name="Liu L."/>
        </authorList>
    </citation>
    <scope>NUCLEOTIDE SEQUENCE [LARGE SCALE GENOMIC DNA]</scope>
    <source>
        <strain evidence="3 4">ZF39</strain>
    </source>
</reference>
<keyword evidence="1" id="KW-0812">Transmembrane</keyword>
<feature type="transmembrane region" description="Helical" evidence="1">
    <location>
        <begin position="245"/>
        <end position="267"/>
    </location>
</feature>
<dbReference type="RefSeq" id="WP_425307287.1">
    <property type="nucleotide sequence ID" value="NZ_CP154795.1"/>
</dbReference>
<feature type="domain" description="DUF1648" evidence="2">
    <location>
        <begin position="152"/>
        <end position="194"/>
    </location>
</feature>
<dbReference type="Pfam" id="PF07853">
    <property type="entry name" value="DUF1648"/>
    <property type="match status" value="1"/>
</dbReference>